<reference evidence="2 3" key="1">
    <citation type="submission" date="2016-10" db="EMBL/GenBank/DDBJ databases">
        <authorList>
            <person name="de Groot N.N."/>
        </authorList>
    </citation>
    <scope>NUCLEOTIDE SEQUENCE [LARGE SCALE GENOMIC DNA]</scope>
    <source>
        <strain evidence="2 3">SR12</strain>
    </source>
</reference>
<sequence>MRDKLTAEITKLNLNDASYKGCGVSIVPTYVNFFFGNNGTGKSTIGKALKVDNGVEWQPGRSVSDYKVHVYNLDYINANLHSFHNLHGVFTVNEVNVAIQAKVDEKLAQKEKASTAFTEAGDAKTKKTSALQEALEQFQQECWEKTSDLRAEFKKTQANRMQKKSFAEGVLEVKTPKEHDVDALRRLYAVAYSDDAKKYELFPSIANPAALDELEGRDILGKRIVSSADTPFAQFLKKINAASWVQQGHEQFHKAAGTTCPYCQQPMPVSFEEDLQACFDSSYQEAKQALSDYYEAYRNAANVMVAPLLKPPAELMPGTDITPFTDKVAAIKGVIATNLQKIKEKIDEPASVVEIEDVATMLSELETIIDGFNTLIRENNSVLDAKPKKQAEYRTAVWEHIAFLLADQISRYKTSKSSLEDEISKLITEISTRRTAISTLTREITELNKDCVNTTATIESVNILLRDSGFQGFSIREKEGTPNVYEVVRPDEAIAENLSEGERNFIAFLYFYHQVKGSDNPDGSQLNKIVVIDDPVSSMDSSALFIISALVREMIQICENNAVGGDPATKADYIKQIFILTHNAYFHREITYN</sequence>
<evidence type="ECO:0000313" key="2">
    <source>
        <dbReference type="EMBL" id="SEA44682.1"/>
    </source>
</evidence>
<dbReference type="Proteomes" id="UP000199394">
    <property type="component" value="Unassembled WGS sequence"/>
</dbReference>
<feature type="domain" description="Protein CR006 P-loop" evidence="1">
    <location>
        <begin position="30"/>
        <end position="593"/>
    </location>
</feature>
<dbReference type="Gene3D" id="3.40.50.300">
    <property type="entry name" value="P-loop containing nucleotide triphosphate hydrolases"/>
    <property type="match status" value="1"/>
</dbReference>
<dbReference type="PANTHER" id="PTHR32182">
    <property type="entry name" value="DNA REPLICATION AND REPAIR PROTEIN RECF"/>
    <property type="match status" value="1"/>
</dbReference>
<dbReference type="RefSeq" id="WP_176966659.1">
    <property type="nucleotide sequence ID" value="NZ_FNRK01000010.1"/>
</dbReference>
<protein>
    <submittedName>
        <fullName evidence="2">Wobble nucleotide-excising tRNase</fullName>
    </submittedName>
</protein>
<dbReference type="GO" id="GO:0000731">
    <property type="term" value="P:DNA synthesis involved in DNA repair"/>
    <property type="evidence" value="ECO:0007669"/>
    <property type="project" value="TreeGrafter"/>
</dbReference>
<dbReference type="InterPro" id="IPR026866">
    <property type="entry name" value="CR006_AAA"/>
</dbReference>
<keyword evidence="3" id="KW-1185">Reference proteome</keyword>
<dbReference type="STRING" id="81409.SAMN04515656_110102"/>
<evidence type="ECO:0000313" key="3">
    <source>
        <dbReference type="Proteomes" id="UP000199394"/>
    </source>
</evidence>
<accession>A0A1H4BA13</accession>
<dbReference type="AlphaFoldDB" id="A0A1H4BA13"/>
<name>A0A1H4BA13_9FIRM</name>
<proteinExistence type="predicted"/>
<evidence type="ECO:0000259" key="1">
    <source>
        <dbReference type="Pfam" id="PF13166"/>
    </source>
</evidence>
<dbReference type="SUPFAM" id="SSF52540">
    <property type="entry name" value="P-loop containing nucleoside triphosphate hydrolases"/>
    <property type="match status" value="1"/>
</dbReference>
<organism evidence="2 3">
    <name type="scientific">Eubacterium aggregans</name>
    <dbReference type="NCBI Taxonomy" id="81409"/>
    <lineage>
        <taxon>Bacteria</taxon>
        <taxon>Bacillati</taxon>
        <taxon>Bacillota</taxon>
        <taxon>Clostridia</taxon>
        <taxon>Eubacteriales</taxon>
        <taxon>Eubacteriaceae</taxon>
        <taxon>Eubacterium</taxon>
    </lineage>
</organism>
<dbReference type="Pfam" id="PF13166">
    <property type="entry name" value="AAA_13"/>
    <property type="match status" value="1"/>
</dbReference>
<gene>
    <name evidence="2" type="ORF">SAMN04515656_110102</name>
</gene>
<dbReference type="GO" id="GO:0006302">
    <property type="term" value="P:double-strand break repair"/>
    <property type="evidence" value="ECO:0007669"/>
    <property type="project" value="TreeGrafter"/>
</dbReference>
<dbReference type="EMBL" id="FNRK01000010">
    <property type="protein sequence ID" value="SEA44682.1"/>
    <property type="molecule type" value="Genomic_DNA"/>
</dbReference>
<dbReference type="PANTHER" id="PTHR32182:SF0">
    <property type="entry name" value="DNA REPLICATION AND REPAIR PROTEIN RECF"/>
    <property type="match status" value="1"/>
</dbReference>
<dbReference type="InterPro" id="IPR027417">
    <property type="entry name" value="P-loop_NTPase"/>
</dbReference>